<dbReference type="Pfam" id="PF00005">
    <property type="entry name" value="ABC_tran"/>
    <property type="match status" value="1"/>
</dbReference>
<name>A0A5B9Y3H8_9MOLU</name>
<dbReference type="PROSITE" id="PS50893">
    <property type="entry name" value="ABC_TRANSPORTER_2"/>
    <property type="match status" value="1"/>
</dbReference>
<evidence type="ECO:0000313" key="13">
    <source>
        <dbReference type="Proteomes" id="UP000323144"/>
    </source>
</evidence>
<evidence type="ECO:0000256" key="3">
    <source>
        <dbReference type="ARBA" id="ARBA00022692"/>
    </source>
</evidence>
<evidence type="ECO:0000259" key="10">
    <source>
        <dbReference type="PROSITE" id="PS50893"/>
    </source>
</evidence>
<feature type="transmembrane region" description="Helical" evidence="9">
    <location>
        <begin position="48"/>
        <end position="68"/>
    </location>
</feature>
<dbReference type="GO" id="GO:0005886">
    <property type="term" value="C:plasma membrane"/>
    <property type="evidence" value="ECO:0007669"/>
    <property type="project" value="UniProtKB-SubCell"/>
</dbReference>
<dbReference type="Gene3D" id="3.40.50.300">
    <property type="entry name" value="P-loop containing nucleotide triphosphate hydrolases"/>
    <property type="match status" value="1"/>
</dbReference>
<keyword evidence="3 9" id="KW-0812">Transmembrane</keyword>
<evidence type="ECO:0000256" key="1">
    <source>
        <dbReference type="ARBA" id="ARBA00004651"/>
    </source>
</evidence>
<dbReference type="PANTHER" id="PTHR24221">
    <property type="entry name" value="ATP-BINDING CASSETTE SUB-FAMILY B"/>
    <property type="match status" value="1"/>
</dbReference>
<keyword evidence="7 9" id="KW-0472">Membrane</keyword>
<dbReference type="GO" id="GO:0016887">
    <property type="term" value="F:ATP hydrolysis activity"/>
    <property type="evidence" value="ECO:0007669"/>
    <property type="project" value="InterPro"/>
</dbReference>
<keyword evidence="8" id="KW-0175">Coiled coil</keyword>
<evidence type="ECO:0000259" key="11">
    <source>
        <dbReference type="PROSITE" id="PS50929"/>
    </source>
</evidence>
<dbReference type="InterPro" id="IPR003593">
    <property type="entry name" value="AAA+_ATPase"/>
</dbReference>
<dbReference type="Proteomes" id="UP000323144">
    <property type="component" value="Chromosome"/>
</dbReference>
<dbReference type="PROSITE" id="PS50929">
    <property type="entry name" value="ABC_TM1F"/>
    <property type="match status" value="1"/>
</dbReference>
<feature type="transmembrane region" description="Helical" evidence="9">
    <location>
        <begin position="12"/>
        <end position="36"/>
    </location>
</feature>
<dbReference type="SUPFAM" id="SSF90123">
    <property type="entry name" value="ABC transporter transmembrane region"/>
    <property type="match status" value="1"/>
</dbReference>
<feature type="coiled-coil region" evidence="8">
    <location>
        <begin position="202"/>
        <end position="229"/>
    </location>
</feature>
<evidence type="ECO:0000256" key="4">
    <source>
        <dbReference type="ARBA" id="ARBA00022741"/>
    </source>
</evidence>
<dbReference type="PROSITE" id="PS00211">
    <property type="entry name" value="ABC_TRANSPORTER_1"/>
    <property type="match status" value="1"/>
</dbReference>
<dbReference type="Gene3D" id="1.20.1560.10">
    <property type="entry name" value="ABC transporter type 1, transmembrane domain"/>
    <property type="match status" value="1"/>
</dbReference>
<proteinExistence type="inferred from homology"/>
<feature type="domain" description="ABC transporter" evidence="10">
    <location>
        <begin position="323"/>
        <end position="529"/>
    </location>
</feature>
<dbReference type="InterPro" id="IPR036640">
    <property type="entry name" value="ABC1_TM_sf"/>
</dbReference>
<dbReference type="GO" id="GO:0140359">
    <property type="term" value="F:ABC-type transporter activity"/>
    <property type="evidence" value="ECO:0007669"/>
    <property type="project" value="InterPro"/>
</dbReference>
<keyword evidence="13" id="KW-1185">Reference proteome</keyword>
<accession>A0A5B9Y3H8</accession>
<dbReference type="InterPro" id="IPR003439">
    <property type="entry name" value="ABC_transporter-like_ATP-bd"/>
</dbReference>
<evidence type="ECO:0000256" key="9">
    <source>
        <dbReference type="SAM" id="Phobius"/>
    </source>
</evidence>
<sequence length="529" mass="61147">MKLFTKKIWIQYILYTFLTLIGNISFLAMSYSFAYIIDKAIVGDIISFMYWSIASCLFITLHLFLDYVSEIILNSAIRKINVNLRKLTSNNTFGDIYKLTLDSGEFLNLNSNKITQFETLYFTNVFYFTKNFFALILAFSLLAYINWMAMLVILLLSIFVVLSPFLMSKKTQNIIEKANKKNDTFLQTVKDSFNSYWTYWCLDIVEKLGNNINKDSEELEKENQRMRNIITTNSFINEFILFLGQVLLIILFSLFYLKGIITSIGLITTLYTIGSTYVFFGNNSLKSLLKVVSFTKIFKKEFIVKDSDLNNKKINKVVEFETICYEDLTFNHPNNSEKVIENFSLKINKGEKILISGKSGVGKTTLLKLLFNPYSRKSGKLKVNETYVEDFDLRSVATYVDQQIVLNKTSIMENINVNKKRVDLDKINYYLEALDLKKKVDSLPNGLDSLLEDNISNISGGEKQRLSIARALLSEKTFFFLDEITSALDKKTAKKCLDLFLKDKNKTVLMIVHDLDDSYIRMFDKVINL</sequence>
<dbReference type="CDD" id="cd03228">
    <property type="entry name" value="ABCC_MRP_Like"/>
    <property type="match status" value="1"/>
</dbReference>
<feature type="transmembrane region" description="Helical" evidence="9">
    <location>
        <begin position="235"/>
        <end position="254"/>
    </location>
</feature>
<dbReference type="Pfam" id="PF00664">
    <property type="entry name" value="ABC_membrane"/>
    <property type="match status" value="1"/>
</dbReference>
<keyword evidence="6 9" id="KW-1133">Transmembrane helix</keyword>
<comment type="similarity">
    <text evidence="2">Belongs to the ABC transporter superfamily.</text>
</comment>
<evidence type="ECO:0000313" key="12">
    <source>
        <dbReference type="EMBL" id="QEH61604.1"/>
    </source>
</evidence>
<comment type="subcellular location">
    <subcellularLocation>
        <location evidence="1">Cell membrane</location>
        <topology evidence="1">Multi-pass membrane protein</topology>
    </subcellularLocation>
</comment>
<protein>
    <submittedName>
        <fullName evidence="12">ABC transporter ATP-binding protein</fullName>
    </submittedName>
</protein>
<gene>
    <name evidence="12" type="ORF">SCHIN_v1c04070</name>
</gene>
<dbReference type="EMBL" id="CP043026">
    <property type="protein sequence ID" value="QEH61604.1"/>
    <property type="molecule type" value="Genomic_DNA"/>
</dbReference>
<organism evidence="12 13">
    <name type="scientific">Spiroplasma chinense</name>
    <dbReference type="NCBI Taxonomy" id="216932"/>
    <lineage>
        <taxon>Bacteria</taxon>
        <taxon>Bacillati</taxon>
        <taxon>Mycoplasmatota</taxon>
        <taxon>Mollicutes</taxon>
        <taxon>Entomoplasmatales</taxon>
        <taxon>Spiroplasmataceae</taxon>
        <taxon>Spiroplasma</taxon>
    </lineage>
</organism>
<feature type="transmembrane region" description="Helical" evidence="9">
    <location>
        <begin position="147"/>
        <end position="167"/>
    </location>
</feature>
<dbReference type="SUPFAM" id="SSF52540">
    <property type="entry name" value="P-loop containing nucleoside triphosphate hydrolases"/>
    <property type="match status" value="1"/>
</dbReference>
<dbReference type="PANTHER" id="PTHR24221:SF654">
    <property type="entry name" value="ATP-BINDING CASSETTE SUB-FAMILY B MEMBER 6"/>
    <property type="match status" value="1"/>
</dbReference>
<feature type="domain" description="ABC transmembrane type-1" evidence="11">
    <location>
        <begin position="13"/>
        <end position="270"/>
    </location>
</feature>
<dbReference type="InterPro" id="IPR017871">
    <property type="entry name" value="ABC_transporter-like_CS"/>
</dbReference>
<evidence type="ECO:0000256" key="2">
    <source>
        <dbReference type="ARBA" id="ARBA00005417"/>
    </source>
</evidence>
<dbReference type="InterPro" id="IPR027417">
    <property type="entry name" value="P-loop_NTPase"/>
</dbReference>
<dbReference type="InterPro" id="IPR039421">
    <property type="entry name" value="Type_1_exporter"/>
</dbReference>
<dbReference type="KEGG" id="schi:SCHIN_v1c04070"/>
<evidence type="ECO:0000256" key="5">
    <source>
        <dbReference type="ARBA" id="ARBA00022840"/>
    </source>
</evidence>
<dbReference type="SMART" id="SM00382">
    <property type="entry name" value="AAA"/>
    <property type="match status" value="1"/>
</dbReference>
<keyword evidence="4" id="KW-0547">Nucleotide-binding</keyword>
<evidence type="ECO:0000256" key="6">
    <source>
        <dbReference type="ARBA" id="ARBA00022989"/>
    </source>
</evidence>
<evidence type="ECO:0000256" key="7">
    <source>
        <dbReference type="ARBA" id="ARBA00023136"/>
    </source>
</evidence>
<dbReference type="AlphaFoldDB" id="A0A5B9Y3H8"/>
<evidence type="ECO:0000256" key="8">
    <source>
        <dbReference type="SAM" id="Coils"/>
    </source>
</evidence>
<keyword evidence="5 12" id="KW-0067">ATP-binding</keyword>
<reference evidence="12 13" key="1">
    <citation type="submission" date="2019-08" db="EMBL/GenBank/DDBJ databases">
        <title>Complete genome sequence of Spiroplasma chinense CCH (DSM 19755).</title>
        <authorList>
            <person name="Shen H.-Y."/>
            <person name="Lin Y.-C."/>
            <person name="Chou L."/>
            <person name="Kuo C.-H."/>
        </authorList>
    </citation>
    <scope>NUCLEOTIDE SEQUENCE [LARGE SCALE GENOMIC DNA]</scope>
    <source>
        <strain evidence="12 13">CCH</strain>
    </source>
</reference>
<dbReference type="InterPro" id="IPR011527">
    <property type="entry name" value="ABC1_TM_dom"/>
</dbReference>
<feature type="transmembrane region" description="Helical" evidence="9">
    <location>
        <begin position="260"/>
        <end position="280"/>
    </location>
</feature>
<feature type="transmembrane region" description="Helical" evidence="9">
    <location>
        <begin position="120"/>
        <end position="141"/>
    </location>
</feature>
<dbReference type="GO" id="GO:0005524">
    <property type="term" value="F:ATP binding"/>
    <property type="evidence" value="ECO:0007669"/>
    <property type="project" value="UniProtKB-KW"/>
</dbReference>